<comment type="subcellular location">
    <subcellularLocation>
        <location evidence="3 9">Cytoplasm</location>
    </subcellularLocation>
</comment>
<evidence type="ECO:0000256" key="8">
    <source>
        <dbReference type="ARBA" id="ARBA00022801"/>
    </source>
</evidence>
<dbReference type="RefSeq" id="WP_095042044.1">
    <property type="nucleotide sequence ID" value="NZ_LN890655.1"/>
</dbReference>
<dbReference type="Gene3D" id="3.40.1210.10">
    <property type="entry name" value="Survival protein SurE-like phosphatase/nucleotidase"/>
    <property type="match status" value="1"/>
</dbReference>
<dbReference type="AlphaFoldDB" id="A0A160T1Y2"/>
<dbReference type="HAMAP" id="MF_00060">
    <property type="entry name" value="SurE"/>
    <property type="match status" value="1"/>
</dbReference>
<dbReference type="Pfam" id="PF01975">
    <property type="entry name" value="SurE"/>
    <property type="match status" value="1"/>
</dbReference>
<keyword evidence="7 9" id="KW-0547">Nucleotide-binding</keyword>
<protein>
    <recommendedName>
        <fullName evidence="9">5'-nucleotidase SurE</fullName>
        <ecNumber evidence="9">3.1.3.5</ecNumber>
    </recommendedName>
    <alternativeName>
        <fullName evidence="9">Nucleoside 5'-monophosphate phosphohydrolase</fullName>
    </alternativeName>
</protein>
<evidence type="ECO:0000259" key="10">
    <source>
        <dbReference type="Pfam" id="PF01975"/>
    </source>
</evidence>
<feature type="binding site" evidence="9">
    <location>
        <position position="8"/>
    </location>
    <ligand>
        <name>a divalent metal cation</name>
        <dbReference type="ChEBI" id="CHEBI:60240"/>
    </ligand>
</feature>
<dbReference type="InterPro" id="IPR036523">
    <property type="entry name" value="SurE-like_sf"/>
</dbReference>
<reference evidence="11" key="1">
    <citation type="submission" date="2016-01" db="EMBL/GenBank/DDBJ databases">
        <authorList>
            <person name="Mcilroy J.S."/>
            <person name="Karst M S."/>
            <person name="Albertsen M."/>
        </authorList>
    </citation>
    <scope>NUCLEOTIDE SEQUENCE</scope>
    <source>
        <strain evidence="11">Cfx-K</strain>
    </source>
</reference>
<dbReference type="EC" id="3.1.3.5" evidence="9"/>
<evidence type="ECO:0000256" key="7">
    <source>
        <dbReference type="ARBA" id="ARBA00022741"/>
    </source>
</evidence>
<organism evidence="11 12">
    <name type="scientific">Candidatus Promineifilum breve</name>
    <dbReference type="NCBI Taxonomy" id="1806508"/>
    <lineage>
        <taxon>Bacteria</taxon>
        <taxon>Bacillati</taxon>
        <taxon>Chloroflexota</taxon>
        <taxon>Ardenticatenia</taxon>
        <taxon>Candidatus Promineifilales</taxon>
        <taxon>Candidatus Promineifilaceae</taxon>
        <taxon>Candidatus Promineifilum</taxon>
    </lineage>
</organism>
<keyword evidence="5 9" id="KW-0963">Cytoplasm</keyword>
<dbReference type="GO" id="GO:0046872">
    <property type="term" value="F:metal ion binding"/>
    <property type="evidence" value="ECO:0007669"/>
    <property type="project" value="UniProtKB-UniRule"/>
</dbReference>
<comment type="cofactor">
    <cofactor evidence="2">
        <name>Mg(2+)</name>
        <dbReference type="ChEBI" id="CHEBI:18420"/>
    </cofactor>
</comment>
<dbReference type="GO" id="GO:0004309">
    <property type="term" value="F:exopolyphosphatase activity"/>
    <property type="evidence" value="ECO:0007669"/>
    <property type="project" value="TreeGrafter"/>
</dbReference>
<evidence type="ECO:0000313" key="11">
    <source>
        <dbReference type="EMBL" id="CUS02420.1"/>
    </source>
</evidence>
<gene>
    <name evidence="9 11" type="primary">surE</name>
    <name evidence="11" type="ORF">CFX0092_A0553</name>
</gene>
<dbReference type="Proteomes" id="UP000215027">
    <property type="component" value="Chromosome I"/>
</dbReference>
<keyword evidence="8 9" id="KW-0378">Hydrolase</keyword>
<evidence type="ECO:0000313" key="12">
    <source>
        <dbReference type="Proteomes" id="UP000215027"/>
    </source>
</evidence>
<feature type="binding site" evidence="9">
    <location>
        <position position="9"/>
    </location>
    <ligand>
        <name>a divalent metal cation</name>
        <dbReference type="ChEBI" id="CHEBI:60240"/>
    </ligand>
</feature>
<dbReference type="InterPro" id="IPR030048">
    <property type="entry name" value="SurE"/>
</dbReference>
<dbReference type="NCBIfam" id="TIGR00087">
    <property type="entry name" value="surE"/>
    <property type="match status" value="1"/>
</dbReference>
<feature type="binding site" evidence="9">
    <location>
        <position position="39"/>
    </location>
    <ligand>
        <name>a divalent metal cation</name>
        <dbReference type="ChEBI" id="CHEBI:60240"/>
    </ligand>
</feature>
<feature type="domain" description="Survival protein SurE-like phosphatase/nucleotidase" evidence="10">
    <location>
        <begin position="3"/>
        <end position="191"/>
    </location>
</feature>
<comment type="function">
    <text evidence="9">Nucleotidase that shows phosphatase activity on nucleoside 5'-monophosphates.</text>
</comment>
<dbReference type="KEGG" id="pbf:CFX0092_A0553"/>
<dbReference type="PANTHER" id="PTHR30457">
    <property type="entry name" value="5'-NUCLEOTIDASE SURE"/>
    <property type="match status" value="1"/>
</dbReference>
<dbReference type="GO" id="GO:0008254">
    <property type="term" value="F:3'-nucleotidase activity"/>
    <property type="evidence" value="ECO:0007669"/>
    <property type="project" value="TreeGrafter"/>
</dbReference>
<sequence>MHILVTNDDGVTAPGLLALAQGMARFGEVSVLAPDHDWSGGGHVKTLRRPLRVRRVRLADGSPALTSDGAPSDCVALGLMGLLPNKVDLVVSGINPAANLGHDVTYSGTVTAVMEGIIWGVPGVAVSLDGGDTDSSELDYTQAVAVAARVVEAVIEHGLPKGVFLNVNVPNEPLYDLRGILVTRQGLRVYRDRLDRRTDPRGRDYYWIGGDRPTGVPKEGTDVGALAEGYASVTPLTLDLTAYDALTAMNEWAWQQSSFSANGQTVAAAEMTLAAP</sequence>
<dbReference type="InterPro" id="IPR002828">
    <property type="entry name" value="SurE-like_Pase/nucleotidase"/>
</dbReference>
<keyword evidence="12" id="KW-1185">Reference proteome</keyword>
<comment type="similarity">
    <text evidence="4 9">Belongs to the SurE nucleotidase family.</text>
</comment>
<name>A0A160T1Y2_9CHLR</name>
<keyword evidence="6 9" id="KW-0479">Metal-binding</keyword>
<feature type="binding site" evidence="9">
    <location>
        <position position="95"/>
    </location>
    <ligand>
        <name>a divalent metal cation</name>
        <dbReference type="ChEBI" id="CHEBI:60240"/>
    </ligand>
</feature>
<evidence type="ECO:0000256" key="2">
    <source>
        <dbReference type="ARBA" id="ARBA00001946"/>
    </source>
</evidence>
<comment type="cofactor">
    <cofactor evidence="9">
        <name>a divalent metal cation</name>
        <dbReference type="ChEBI" id="CHEBI:60240"/>
    </cofactor>
    <text evidence="9">Binds 1 divalent metal cation per subunit.</text>
</comment>
<dbReference type="EMBL" id="LN890655">
    <property type="protein sequence ID" value="CUS02420.1"/>
    <property type="molecule type" value="Genomic_DNA"/>
</dbReference>
<dbReference type="GO" id="GO:0000166">
    <property type="term" value="F:nucleotide binding"/>
    <property type="evidence" value="ECO:0007669"/>
    <property type="project" value="UniProtKB-KW"/>
</dbReference>
<evidence type="ECO:0000256" key="6">
    <source>
        <dbReference type="ARBA" id="ARBA00022723"/>
    </source>
</evidence>
<dbReference type="NCBIfam" id="NF001490">
    <property type="entry name" value="PRK00346.1-4"/>
    <property type="match status" value="1"/>
</dbReference>
<evidence type="ECO:0000256" key="3">
    <source>
        <dbReference type="ARBA" id="ARBA00004496"/>
    </source>
</evidence>
<dbReference type="GO" id="GO:0005737">
    <property type="term" value="C:cytoplasm"/>
    <property type="evidence" value="ECO:0007669"/>
    <property type="project" value="UniProtKB-SubCell"/>
</dbReference>
<dbReference type="PANTHER" id="PTHR30457:SF12">
    <property type="entry name" value="5'_3'-NUCLEOTIDASE SURE"/>
    <property type="match status" value="1"/>
</dbReference>
<accession>A0A160T1Y2</accession>
<dbReference type="FunFam" id="3.40.1210.10:FF:000001">
    <property type="entry name" value="5'/3'-nucleotidase SurE"/>
    <property type="match status" value="1"/>
</dbReference>
<dbReference type="OrthoDB" id="9780815at2"/>
<comment type="catalytic activity">
    <reaction evidence="1 9">
        <text>a ribonucleoside 5'-phosphate + H2O = a ribonucleoside + phosphate</text>
        <dbReference type="Rhea" id="RHEA:12484"/>
        <dbReference type="ChEBI" id="CHEBI:15377"/>
        <dbReference type="ChEBI" id="CHEBI:18254"/>
        <dbReference type="ChEBI" id="CHEBI:43474"/>
        <dbReference type="ChEBI" id="CHEBI:58043"/>
        <dbReference type="EC" id="3.1.3.5"/>
    </reaction>
</comment>
<dbReference type="GO" id="GO:0008253">
    <property type="term" value="F:5'-nucleotidase activity"/>
    <property type="evidence" value="ECO:0007669"/>
    <property type="project" value="UniProtKB-UniRule"/>
</dbReference>
<proteinExistence type="inferred from homology"/>
<evidence type="ECO:0000256" key="4">
    <source>
        <dbReference type="ARBA" id="ARBA00011062"/>
    </source>
</evidence>
<dbReference type="SUPFAM" id="SSF64167">
    <property type="entry name" value="SurE-like"/>
    <property type="match status" value="1"/>
</dbReference>
<evidence type="ECO:0000256" key="1">
    <source>
        <dbReference type="ARBA" id="ARBA00000815"/>
    </source>
</evidence>
<evidence type="ECO:0000256" key="9">
    <source>
        <dbReference type="HAMAP-Rule" id="MF_00060"/>
    </source>
</evidence>
<evidence type="ECO:0000256" key="5">
    <source>
        <dbReference type="ARBA" id="ARBA00022490"/>
    </source>
</evidence>